<dbReference type="PANTHER" id="PTHR43799">
    <property type="entry name" value="AMINOTRANSFERASE, PUTATIVE-RELATED"/>
    <property type="match status" value="1"/>
</dbReference>
<dbReference type="InterPro" id="IPR015422">
    <property type="entry name" value="PyrdxlP-dep_Trfase_small"/>
</dbReference>
<dbReference type="Gene3D" id="3.40.640.10">
    <property type="entry name" value="Type I PLP-dependent aspartate aminotransferase-like (Major domain)"/>
    <property type="match status" value="1"/>
</dbReference>
<dbReference type="Pfam" id="PF00155">
    <property type="entry name" value="Aminotran_1_2"/>
    <property type="match status" value="1"/>
</dbReference>
<dbReference type="InterPro" id="IPR015421">
    <property type="entry name" value="PyrdxlP-dep_Trfase_major"/>
</dbReference>
<dbReference type="Proteomes" id="UP000789572">
    <property type="component" value="Unassembled WGS sequence"/>
</dbReference>
<dbReference type="GO" id="GO:0030170">
    <property type="term" value="F:pyridoxal phosphate binding"/>
    <property type="evidence" value="ECO:0007669"/>
    <property type="project" value="InterPro"/>
</dbReference>
<evidence type="ECO:0000313" key="2">
    <source>
        <dbReference type="EMBL" id="CAG8511533.1"/>
    </source>
</evidence>
<dbReference type="AlphaFoldDB" id="A0A9N9F5P1"/>
<organism evidence="2 3">
    <name type="scientific">Paraglomus occultum</name>
    <dbReference type="NCBI Taxonomy" id="144539"/>
    <lineage>
        <taxon>Eukaryota</taxon>
        <taxon>Fungi</taxon>
        <taxon>Fungi incertae sedis</taxon>
        <taxon>Mucoromycota</taxon>
        <taxon>Glomeromycotina</taxon>
        <taxon>Glomeromycetes</taxon>
        <taxon>Paraglomerales</taxon>
        <taxon>Paraglomeraceae</taxon>
        <taxon>Paraglomus</taxon>
    </lineage>
</organism>
<evidence type="ECO:0000313" key="3">
    <source>
        <dbReference type="Proteomes" id="UP000789572"/>
    </source>
</evidence>
<dbReference type="SUPFAM" id="SSF53383">
    <property type="entry name" value="PLP-dependent transferases"/>
    <property type="match status" value="1"/>
</dbReference>
<sequence>MSATRVWDTSLQQFHGGQDWKFLDNFVEDFSVTTNALGTPQGALIAAREAVDQEPAKSSLAKFLWPVDHQSQVSRLLLGNGASELIDLVVRSAPSGSWKPGPWDAQYKEYQRSAEVNNRILLASNDKQKANLICIVNPCNPTGDYMPLPEIKNWIINNTERGGVVIVDESMQPWLSSSWRDDSLTSQQKFVSELYENSKISLYVIHSWTKLWSCTGLRLGSVVCPTMAHCNRLKKIQVPWSVNTAALAFLDAAVTDTDYMNKTWELTPIWRKEILSRLTAISDEIVKVKGEQARWSFYGREFLSWIWIDVKDADFAEQAVETARNAGVPVRSGKPGYKRPTYVRVAVRELSKVDVLIGAWMSLVKN</sequence>
<dbReference type="EMBL" id="CAJVPJ010000322">
    <property type="protein sequence ID" value="CAG8511533.1"/>
    <property type="molecule type" value="Genomic_DNA"/>
</dbReference>
<dbReference type="InterPro" id="IPR004839">
    <property type="entry name" value="Aminotransferase_I/II_large"/>
</dbReference>
<dbReference type="InterPro" id="IPR015424">
    <property type="entry name" value="PyrdxlP-dep_Trfase"/>
</dbReference>
<reference evidence="2" key="1">
    <citation type="submission" date="2021-06" db="EMBL/GenBank/DDBJ databases">
        <authorList>
            <person name="Kallberg Y."/>
            <person name="Tangrot J."/>
            <person name="Rosling A."/>
        </authorList>
    </citation>
    <scope>NUCLEOTIDE SEQUENCE</scope>
    <source>
        <strain evidence="2">IA702</strain>
    </source>
</reference>
<dbReference type="OrthoDB" id="2108at2759"/>
<gene>
    <name evidence="2" type="ORF">POCULU_LOCUS3097</name>
</gene>
<name>A0A9N9F5P1_9GLOM</name>
<comment type="caution">
    <text evidence="2">The sequence shown here is derived from an EMBL/GenBank/DDBJ whole genome shotgun (WGS) entry which is preliminary data.</text>
</comment>
<dbReference type="PANTHER" id="PTHR43799:SF1">
    <property type="entry name" value="ASPARTATE AMINOTRANSFERASE"/>
    <property type="match status" value="1"/>
</dbReference>
<accession>A0A9N9F5P1</accession>
<dbReference type="Gene3D" id="3.90.1150.10">
    <property type="entry name" value="Aspartate Aminotransferase, domain 1"/>
    <property type="match status" value="1"/>
</dbReference>
<protein>
    <submittedName>
        <fullName evidence="2">382_t:CDS:1</fullName>
    </submittedName>
</protein>
<proteinExistence type="predicted"/>
<feature type="domain" description="Aminotransferase class I/classII large" evidence="1">
    <location>
        <begin position="123"/>
        <end position="356"/>
    </location>
</feature>
<keyword evidence="3" id="KW-1185">Reference proteome</keyword>
<evidence type="ECO:0000259" key="1">
    <source>
        <dbReference type="Pfam" id="PF00155"/>
    </source>
</evidence>